<evidence type="ECO:0008006" key="3">
    <source>
        <dbReference type="Google" id="ProtNLM"/>
    </source>
</evidence>
<dbReference type="AlphaFoldDB" id="A0A846HAF1"/>
<accession>A0A846HAF1</accession>
<evidence type="ECO:0000313" key="2">
    <source>
        <dbReference type="Proteomes" id="UP000031549"/>
    </source>
</evidence>
<dbReference type="Proteomes" id="UP000031549">
    <property type="component" value="Unassembled WGS sequence"/>
</dbReference>
<reference evidence="1 2" key="1">
    <citation type="journal article" date="2015" name="Genome Announc.">
        <title>Draft Genome Sequence of Cyanobacterium Hassallia byssoidea Strain VB512170, Isolated from Monuments in India.</title>
        <authorList>
            <person name="Singh D."/>
            <person name="Chandrababunaidu M.M."/>
            <person name="Panda A."/>
            <person name="Sen D."/>
            <person name="Bhattacharyya S."/>
            <person name="Adhikary S.P."/>
            <person name="Tripathy S."/>
        </authorList>
    </citation>
    <scope>NUCLEOTIDE SEQUENCE [LARGE SCALE GENOMIC DNA]</scope>
    <source>
        <strain evidence="1 2">VB512170</strain>
    </source>
</reference>
<keyword evidence="2" id="KW-1185">Reference proteome</keyword>
<organism evidence="1 2">
    <name type="scientific">Hassallia byssoidea VB512170</name>
    <dbReference type="NCBI Taxonomy" id="1304833"/>
    <lineage>
        <taxon>Bacteria</taxon>
        <taxon>Bacillati</taxon>
        <taxon>Cyanobacteriota</taxon>
        <taxon>Cyanophyceae</taxon>
        <taxon>Nostocales</taxon>
        <taxon>Tolypothrichaceae</taxon>
        <taxon>Hassallia</taxon>
    </lineage>
</organism>
<proteinExistence type="predicted"/>
<evidence type="ECO:0000313" key="1">
    <source>
        <dbReference type="EMBL" id="NEU74587.1"/>
    </source>
</evidence>
<sequence>MYKETRETVAEQFFCLYLDSEVELTQERERHILQRHPDLPTTYLDLIADTLSDPDEVRCDVRFENTLLFSRWFPILRKGSFAVVAVVTDTFPQERHWIVTAYISKKITQGETIWTRN</sequence>
<comment type="caution">
    <text evidence="1">The sequence shown here is derived from an EMBL/GenBank/DDBJ whole genome shotgun (WGS) entry which is preliminary data.</text>
</comment>
<protein>
    <recommendedName>
        <fullName evidence="3">Phage-Barnase-EndoU-ColicinE5/D-RelE like nuclease 2 domain-containing protein</fullName>
    </recommendedName>
</protein>
<gene>
    <name evidence="1" type="ORF">PI95_018995</name>
</gene>
<dbReference type="EMBL" id="JTCM02000045">
    <property type="protein sequence ID" value="NEU74587.1"/>
    <property type="molecule type" value="Genomic_DNA"/>
</dbReference>
<name>A0A846HAF1_9CYAN</name>